<organism evidence="2 3">
    <name type="scientific">Cladorrhinum samala</name>
    <dbReference type="NCBI Taxonomy" id="585594"/>
    <lineage>
        <taxon>Eukaryota</taxon>
        <taxon>Fungi</taxon>
        <taxon>Dikarya</taxon>
        <taxon>Ascomycota</taxon>
        <taxon>Pezizomycotina</taxon>
        <taxon>Sordariomycetes</taxon>
        <taxon>Sordariomycetidae</taxon>
        <taxon>Sordariales</taxon>
        <taxon>Podosporaceae</taxon>
        <taxon>Cladorrhinum</taxon>
    </lineage>
</organism>
<keyword evidence="3" id="KW-1185">Reference proteome</keyword>
<evidence type="ECO:0000313" key="2">
    <source>
        <dbReference type="EMBL" id="KAK4457713.1"/>
    </source>
</evidence>
<proteinExistence type="predicted"/>
<evidence type="ECO:0000313" key="3">
    <source>
        <dbReference type="Proteomes" id="UP001321749"/>
    </source>
</evidence>
<reference evidence="2" key="1">
    <citation type="journal article" date="2023" name="Mol. Phylogenet. Evol.">
        <title>Genome-scale phylogeny and comparative genomics of the fungal order Sordariales.</title>
        <authorList>
            <person name="Hensen N."/>
            <person name="Bonometti L."/>
            <person name="Westerberg I."/>
            <person name="Brannstrom I.O."/>
            <person name="Guillou S."/>
            <person name="Cros-Aarteil S."/>
            <person name="Calhoun S."/>
            <person name="Haridas S."/>
            <person name="Kuo A."/>
            <person name="Mondo S."/>
            <person name="Pangilinan J."/>
            <person name="Riley R."/>
            <person name="LaButti K."/>
            <person name="Andreopoulos B."/>
            <person name="Lipzen A."/>
            <person name="Chen C."/>
            <person name="Yan M."/>
            <person name="Daum C."/>
            <person name="Ng V."/>
            <person name="Clum A."/>
            <person name="Steindorff A."/>
            <person name="Ohm R.A."/>
            <person name="Martin F."/>
            <person name="Silar P."/>
            <person name="Natvig D.O."/>
            <person name="Lalanne C."/>
            <person name="Gautier V."/>
            <person name="Ament-Velasquez S.L."/>
            <person name="Kruys A."/>
            <person name="Hutchinson M.I."/>
            <person name="Powell A.J."/>
            <person name="Barry K."/>
            <person name="Miller A.N."/>
            <person name="Grigoriev I.V."/>
            <person name="Debuchy R."/>
            <person name="Gladieux P."/>
            <person name="Hiltunen Thoren M."/>
            <person name="Johannesson H."/>
        </authorList>
    </citation>
    <scope>NUCLEOTIDE SEQUENCE</scope>
    <source>
        <strain evidence="2">PSN324</strain>
    </source>
</reference>
<feature type="domain" description="Heterokaryon incompatibility" evidence="1">
    <location>
        <begin position="207"/>
        <end position="354"/>
    </location>
</feature>
<gene>
    <name evidence="2" type="ORF">QBC42DRAFT_317219</name>
</gene>
<name>A0AAV9HAM5_9PEZI</name>
<dbReference type="InterPro" id="IPR010730">
    <property type="entry name" value="HET"/>
</dbReference>
<dbReference type="PANTHER" id="PTHR33112">
    <property type="entry name" value="DOMAIN PROTEIN, PUTATIVE-RELATED"/>
    <property type="match status" value="1"/>
</dbReference>
<sequence>MTGTREGLQAVVHGAGYRHLTLKELRESAEKQCRSCEHLLDALGGAFDILPPIRLEDYQDCEAETRLVIKANSRVLQASLACPAEADFDDEAPPLRGVELTALKLGLEVESENRKPESETWPVVRIAAAEANCAAQFVPLRLPSKSLTPGLVSEIRRTIDECLDRHPNCERRRAPVLPRRVLDVGPSELATHSLRLYQPSESEGGDYAALSYCWGVEQQPLVTSRENLASHLVAIPEHRIPKTIAEAVDICRKLGIRYLWVDALCIIQDDNSDKDTEISNMGNIYRNTTITILAACSKGVGGSFLADVKPTKPDPPQLPLYIDSSTSGEVQLYCSSTRYSNCEPLFGRAWALQEYLLSQRVLIFESREVVYKCRSLDCKPLANSGNFFSCDLIDLPAAAFDLPSESADASDQEMLWSSLVSEYSHRRLTLFEDRLPALAGIAAVLTRVWDDVYLAGLWAKTLTSQLCWESVAFRKNITLPADAEHPFGLCAPTPSWSWAAHPYPVDVWRIKNPRAKLVGSRVELVSRASPFGAVKQALITLEAPTMQYSQLITGGSSYPVLTLDRGDSDEEDLPQCKLIYLGRMELKRWKEAFLIAKKVSEESFQRVGLLVLCYRLRGLNREKEEAALSSKLRREIIVLQ</sequence>
<dbReference type="PANTHER" id="PTHR33112:SF16">
    <property type="entry name" value="HETEROKARYON INCOMPATIBILITY DOMAIN-CONTAINING PROTEIN"/>
    <property type="match status" value="1"/>
</dbReference>
<dbReference type="EMBL" id="MU865101">
    <property type="protein sequence ID" value="KAK4457713.1"/>
    <property type="molecule type" value="Genomic_DNA"/>
</dbReference>
<comment type="caution">
    <text evidence="2">The sequence shown here is derived from an EMBL/GenBank/DDBJ whole genome shotgun (WGS) entry which is preliminary data.</text>
</comment>
<dbReference type="Pfam" id="PF06985">
    <property type="entry name" value="HET"/>
    <property type="match status" value="1"/>
</dbReference>
<accession>A0AAV9HAM5</accession>
<dbReference type="Proteomes" id="UP001321749">
    <property type="component" value="Unassembled WGS sequence"/>
</dbReference>
<evidence type="ECO:0000259" key="1">
    <source>
        <dbReference type="Pfam" id="PF06985"/>
    </source>
</evidence>
<dbReference type="AlphaFoldDB" id="A0AAV9HAM5"/>
<protein>
    <submittedName>
        <fullName evidence="2">Heterokaryon incompatibility protein-domain-containing protein</fullName>
    </submittedName>
</protein>
<reference evidence="2" key="2">
    <citation type="submission" date="2023-06" db="EMBL/GenBank/DDBJ databases">
        <authorList>
            <consortium name="Lawrence Berkeley National Laboratory"/>
            <person name="Mondo S.J."/>
            <person name="Hensen N."/>
            <person name="Bonometti L."/>
            <person name="Westerberg I."/>
            <person name="Brannstrom I.O."/>
            <person name="Guillou S."/>
            <person name="Cros-Aarteil S."/>
            <person name="Calhoun S."/>
            <person name="Haridas S."/>
            <person name="Kuo A."/>
            <person name="Pangilinan J."/>
            <person name="Riley R."/>
            <person name="Labutti K."/>
            <person name="Andreopoulos B."/>
            <person name="Lipzen A."/>
            <person name="Chen C."/>
            <person name="Yanf M."/>
            <person name="Daum C."/>
            <person name="Ng V."/>
            <person name="Clum A."/>
            <person name="Steindorff A."/>
            <person name="Ohm R."/>
            <person name="Martin F."/>
            <person name="Silar P."/>
            <person name="Natvig D."/>
            <person name="Lalanne C."/>
            <person name="Gautier V."/>
            <person name="Ament-Velasquez S.L."/>
            <person name="Kruys A."/>
            <person name="Hutchinson M.I."/>
            <person name="Powell A.J."/>
            <person name="Barry K."/>
            <person name="Miller A.N."/>
            <person name="Grigoriev I.V."/>
            <person name="Debuchy R."/>
            <person name="Gladieux P."/>
            <person name="Thoren M.H."/>
            <person name="Johannesson H."/>
        </authorList>
    </citation>
    <scope>NUCLEOTIDE SEQUENCE</scope>
    <source>
        <strain evidence="2">PSN324</strain>
    </source>
</reference>